<feature type="transmembrane region" description="Helical" evidence="9">
    <location>
        <begin position="350"/>
        <end position="378"/>
    </location>
</feature>
<feature type="transmembrane region" description="Helical" evidence="9">
    <location>
        <begin position="203"/>
        <end position="222"/>
    </location>
</feature>
<sequence length="459" mass="48538">MENVQDKDHQTLLREPRLPIEPVNRLIEPLSRFLHVESASGIVLVLVTAVALLLANSSFSDSYLRFWQTSLSLSVGPWQMSYSLQHWVNDGLMAVFFFVIGLEVKRELVLGELKNLQAAIIPLVAALGGMVVPAALYLVLQWGEAGQRGWGMPMATDIAFVVGCLAILGSRVPKSLRVLLLTLAIVDDIGAILVIAIGYTDGLHLSALAWGFGGIGLIWLLLQIGVRSLPLYVLLGLGVWLGFHESGVHATIAGVILGVMTPAQAWISQGLLAEFVQKLGDVLQGNSGLLEDERQALVESVTVAAQESTSPVERLEAALHPWVGFGIMPLFALANAGIPIQGAGFRESIVIALVLGLTVGKPVGILLFSGVAVLLGWAKLPDDITWGILGASGILAGIGFTMSLFIAGLALTGALLDAAKLGILIASMVSAGLGMLLLVWLLPRPGQPSLTNTSLTTAE</sequence>
<keyword evidence="4 9" id="KW-0812">Transmembrane</keyword>
<keyword evidence="2 9" id="KW-0050">Antiport</keyword>
<comment type="catalytic activity">
    <reaction evidence="9">
        <text>Na(+)(in) + 2 H(+)(out) = Na(+)(out) + 2 H(+)(in)</text>
        <dbReference type="Rhea" id="RHEA:29251"/>
        <dbReference type="ChEBI" id="CHEBI:15378"/>
        <dbReference type="ChEBI" id="CHEBI:29101"/>
    </reaction>
</comment>
<protein>
    <recommendedName>
        <fullName evidence="9">Na(+)/H(+) antiporter NhaA</fullName>
    </recommendedName>
    <alternativeName>
        <fullName evidence="9">Sodium/proton antiporter NhaA</fullName>
    </alternativeName>
</protein>
<feature type="transmembrane region" description="Helical" evidence="9">
    <location>
        <begin position="319"/>
        <end position="338"/>
    </location>
</feature>
<dbReference type="Pfam" id="PF06965">
    <property type="entry name" value="Na_H_antiport_1"/>
    <property type="match status" value="1"/>
</dbReference>
<dbReference type="Gene3D" id="1.20.1530.10">
    <property type="entry name" value="Na+/H+ antiporter like domain"/>
    <property type="match status" value="1"/>
</dbReference>
<comment type="similarity">
    <text evidence="9">Belongs to the NhaA Na(+)/H(+) (TC 2.A.33) antiporter family.</text>
</comment>
<accession>A0AAE4FVL3</accession>
<feature type="transmembrane region" description="Helical" evidence="9">
    <location>
        <begin position="33"/>
        <end position="55"/>
    </location>
</feature>
<comment type="caution">
    <text evidence="10">The sequence shown here is derived from an EMBL/GenBank/DDBJ whole genome shotgun (WGS) entry which is preliminary data.</text>
</comment>
<keyword evidence="9" id="KW-0406">Ion transport</keyword>
<keyword evidence="5 9" id="KW-1133">Transmembrane helix</keyword>
<feature type="transmembrane region" description="Helical" evidence="9">
    <location>
        <begin position="176"/>
        <end position="197"/>
    </location>
</feature>
<comment type="function">
    <text evidence="9">Na(+)/H(+) antiporter that extrudes sodium in exchange for external protons.</text>
</comment>
<evidence type="ECO:0000256" key="4">
    <source>
        <dbReference type="ARBA" id="ARBA00022692"/>
    </source>
</evidence>
<dbReference type="GO" id="GO:0005886">
    <property type="term" value="C:plasma membrane"/>
    <property type="evidence" value="ECO:0007669"/>
    <property type="project" value="UniProtKB-SubCell"/>
</dbReference>
<evidence type="ECO:0000256" key="5">
    <source>
        <dbReference type="ARBA" id="ARBA00022989"/>
    </source>
</evidence>
<evidence type="ECO:0000256" key="9">
    <source>
        <dbReference type="HAMAP-Rule" id="MF_01844"/>
    </source>
</evidence>
<evidence type="ECO:0000256" key="6">
    <source>
        <dbReference type="ARBA" id="ARBA00023053"/>
    </source>
</evidence>
<dbReference type="HAMAP" id="MF_01844">
    <property type="entry name" value="NhaA"/>
    <property type="match status" value="1"/>
</dbReference>
<dbReference type="GO" id="GO:0006885">
    <property type="term" value="P:regulation of pH"/>
    <property type="evidence" value="ECO:0007669"/>
    <property type="project" value="UniProtKB-UniRule"/>
</dbReference>
<name>A0AAE4FVL3_9CYAN</name>
<dbReference type="NCBIfam" id="TIGR00773">
    <property type="entry name" value="NhaA"/>
    <property type="match status" value="1"/>
</dbReference>
<dbReference type="RefSeq" id="WP_322879309.1">
    <property type="nucleotide sequence ID" value="NZ_JAVMIP010000021.1"/>
</dbReference>
<feature type="transmembrane region" description="Helical" evidence="9">
    <location>
        <begin position="384"/>
        <end position="409"/>
    </location>
</feature>
<keyword evidence="11" id="KW-1185">Reference proteome</keyword>
<dbReference type="PANTHER" id="PTHR30341">
    <property type="entry name" value="SODIUM ION/PROTON ANTIPORTER NHAA-RELATED"/>
    <property type="match status" value="1"/>
</dbReference>
<feature type="transmembrane region" description="Helical" evidence="9">
    <location>
        <begin position="150"/>
        <end position="169"/>
    </location>
</feature>
<comment type="subcellular location">
    <subcellularLocation>
        <location evidence="1">Cell inner membrane</location>
        <topology evidence="1">Multi-pass membrane protein</topology>
    </subcellularLocation>
    <subcellularLocation>
        <location evidence="9">Cell membrane</location>
        <topology evidence="9">Multi-pass membrane protein</topology>
    </subcellularLocation>
</comment>
<feature type="transmembrane region" description="Helical" evidence="9">
    <location>
        <begin position="229"/>
        <end position="257"/>
    </location>
</feature>
<evidence type="ECO:0000256" key="1">
    <source>
        <dbReference type="ARBA" id="ARBA00004429"/>
    </source>
</evidence>
<dbReference type="AlphaFoldDB" id="A0AAE4FVL3"/>
<dbReference type="GO" id="GO:0015385">
    <property type="term" value="F:sodium:proton antiporter activity"/>
    <property type="evidence" value="ECO:0007669"/>
    <property type="project" value="UniProtKB-UniRule"/>
</dbReference>
<feature type="transmembrane region" description="Helical" evidence="9">
    <location>
        <begin position="87"/>
        <end position="104"/>
    </location>
</feature>
<dbReference type="InterPro" id="IPR023171">
    <property type="entry name" value="Na/H_antiporter_dom_sf"/>
</dbReference>
<evidence type="ECO:0000256" key="7">
    <source>
        <dbReference type="ARBA" id="ARBA00023136"/>
    </source>
</evidence>
<dbReference type="Proteomes" id="UP001268256">
    <property type="component" value="Unassembled WGS sequence"/>
</dbReference>
<keyword evidence="6 9" id="KW-0915">Sodium</keyword>
<feature type="transmembrane region" description="Helical" evidence="9">
    <location>
        <begin position="116"/>
        <end position="138"/>
    </location>
</feature>
<gene>
    <name evidence="9 10" type="primary">nhaA</name>
    <name evidence="10" type="ORF">RIF25_14940</name>
</gene>
<organism evidence="10 11">
    <name type="scientific">Pseudocalidococcus azoricus BACA0444</name>
    <dbReference type="NCBI Taxonomy" id="2918990"/>
    <lineage>
        <taxon>Bacteria</taxon>
        <taxon>Bacillati</taxon>
        <taxon>Cyanobacteriota</taxon>
        <taxon>Cyanophyceae</taxon>
        <taxon>Acaryochloridales</taxon>
        <taxon>Thermosynechococcaceae</taxon>
        <taxon>Pseudocalidococcus</taxon>
        <taxon>Pseudocalidococcus azoricus</taxon>
    </lineage>
</organism>
<evidence type="ECO:0000313" key="10">
    <source>
        <dbReference type="EMBL" id="MDS3862097.1"/>
    </source>
</evidence>
<evidence type="ECO:0000256" key="3">
    <source>
        <dbReference type="ARBA" id="ARBA00022475"/>
    </source>
</evidence>
<dbReference type="PANTHER" id="PTHR30341:SF0">
    <property type="entry name" value="NA(+)_H(+) ANTIPORTER NHAA"/>
    <property type="match status" value="1"/>
</dbReference>
<dbReference type="EMBL" id="JAVMIP010000021">
    <property type="protein sequence ID" value="MDS3862097.1"/>
    <property type="molecule type" value="Genomic_DNA"/>
</dbReference>
<keyword evidence="7 9" id="KW-0472">Membrane</keyword>
<evidence type="ECO:0000256" key="8">
    <source>
        <dbReference type="ARBA" id="ARBA00023201"/>
    </source>
</evidence>
<keyword evidence="8 9" id="KW-0739">Sodium transport</keyword>
<evidence type="ECO:0000313" key="11">
    <source>
        <dbReference type="Proteomes" id="UP001268256"/>
    </source>
</evidence>
<keyword evidence="9" id="KW-0813">Transport</keyword>
<feature type="transmembrane region" description="Helical" evidence="9">
    <location>
        <begin position="421"/>
        <end position="442"/>
    </location>
</feature>
<keyword evidence="3 9" id="KW-1003">Cell membrane</keyword>
<reference evidence="11" key="1">
    <citation type="submission" date="2023-07" db="EMBL/GenBank/DDBJ databases">
        <authorList>
            <person name="Luz R."/>
            <person name="Cordeiro R."/>
            <person name="Fonseca A."/>
            <person name="Goncalves V."/>
        </authorList>
    </citation>
    <scope>NUCLEOTIDE SEQUENCE [LARGE SCALE GENOMIC DNA]</scope>
    <source>
        <strain evidence="11">BACA0444</strain>
    </source>
</reference>
<evidence type="ECO:0000256" key="2">
    <source>
        <dbReference type="ARBA" id="ARBA00022449"/>
    </source>
</evidence>
<dbReference type="InterPro" id="IPR004670">
    <property type="entry name" value="NhaA"/>
</dbReference>
<proteinExistence type="inferred from homology"/>